<name>A0A855XBE9_9BACT</name>
<evidence type="ECO:0000313" key="3">
    <source>
        <dbReference type="Proteomes" id="UP000250918"/>
    </source>
</evidence>
<protein>
    <recommendedName>
        <fullName evidence="4">FlgD Ig-like domain-containing protein</fullName>
    </recommendedName>
</protein>
<keyword evidence="1" id="KW-0732">Signal</keyword>
<gene>
    <name evidence="2" type="ORF">C3F09_02305</name>
</gene>
<accession>A0A855XBE9</accession>
<dbReference type="Proteomes" id="UP000250918">
    <property type="component" value="Unassembled WGS sequence"/>
</dbReference>
<dbReference type="Gene3D" id="2.130.10.10">
    <property type="entry name" value="YVTN repeat-like/Quinoprotein amine dehydrogenase"/>
    <property type="match status" value="2"/>
</dbReference>
<reference evidence="2 3" key="1">
    <citation type="journal article" date="2018" name="ISME J.">
        <title>A methanotrophic archaeon couples anaerobic oxidation of methane to Fe(III) reduction.</title>
        <authorList>
            <person name="Cai C."/>
            <person name="Leu A.O."/>
            <person name="Xie G.J."/>
            <person name="Guo J."/>
            <person name="Feng Y."/>
            <person name="Zhao J.X."/>
            <person name="Tyson G.W."/>
            <person name="Yuan Z."/>
            <person name="Hu S."/>
        </authorList>
    </citation>
    <scope>NUCLEOTIDE SEQUENCE [LARGE SCALE GENOMIC DNA]</scope>
    <source>
        <strain evidence="2">FeB_12</strain>
    </source>
</reference>
<comment type="caution">
    <text evidence="2">The sequence shown here is derived from an EMBL/GenBank/DDBJ whole genome shotgun (WGS) entry which is preliminary data.</text>
</comment>
<dbReference type="SUPFAM" id="SSF110296">
    <property type="entry name" value="Oligoxyloglucan reducing end-specific cellobiohydrolase"/>
    <property type="match status" value="2"/>
</dbReference>
<dbReference type="EMBL" id="PQAP01000009">
    <property type="protein sequence ID" value="PWB75445.1"/>
    <property type="molecule type" value="Genomic_DNA"/>
</dbReference>
<dbReference type="InterPro" id="IPR015943">
    <property type="entry name" value="WD40/YVTN_repeat-like_dom_sf"/>
</dbReference>
<evidence type="ECO:0000256" key="1">
    <source>
        <dbReference type="SAM" id="SignalP"/>
    </source>
</evidence>
<feature type="chain" id="PRO_5032654207" description="FlgD Ig-like domain-containing protein" evidence="1">
    <location>
        <begin position="21"/>
        <end position="856"/>
    </location>
</feature>
<proteinExistence type="predicted"/>
<dbReference type="CDD" id="cd15482">
    <property type="entry name" value="Sialidase_non-viral"/>
    <property type="match status" value="1"/>
</dbReference>
<organism evidence="2 3">
    <name type="scientific">candidate division GN15 bacterium</name>
    <dbReference type="NCBI Taxonomy" id="2072418"/>
    <lineage>
        <taxon>Bacteria</taxon>
        <taxon>candidate division GN15</taxon>
    </lineage>
</organism>
<feature type="signal peptide" evidence="1">
    <location>
        <begin position="1"/>
        <end position="20"/>
    </location>
</feature>
<dbReference type="AlphaFoldDB" id="A0A855XBE9"/>
<evidence type="ECO:0008006" key="4">
    <source>
        <dbReference type="Google" id="ProtNLM"/>
    </source>
</evidence>
<dbReference type="Gene3D" id="2.60.40.4070">
    <property type="match status" value="1"/>
</dbReference>
<sequence>MSKTIVSVFLGLVLSASVSAGPAMSFDHPDTTFASNVAIDIIRHANAVWLATSNGLNYTLDSGRTWLLYNSGNGLISSDVSAMCSNNGRLWVATNHSQEVQGSAISYSDGLSYSDDVGQTWTRVRFDSLTPPINYVYGAFRTIYDVAAAQDRIFFTAFAGGFLTSNDNGVTWQRLYASKNDSINFSDFYGGLVGSLNLRNEYFSCAVDTSHGDSFFVWAGTAAGILQYVFVQPGDKFYASQVHALAVSPDSNLMFVGGRDGVLSRGNRIGLRFSSELNLPADIITSAKTVGSNVLLGVFSGSSAAPTAPYLLSSDNFGDNFSEVSLTPSSGVVREFASVRNRIYLGADSGLYVSTDSGSTWSHIWVDSSNVTSANRRNIVNSVFPLGDTLWVGTDSGLVVLHLNATGVIDSSAYHVFAESDSTGSRVIRVRARSHGDTTAVWTVNRAATGSGVPMIGRWYSKDAAFWQTYQVSQITNDIGFIGDTVLFLQKYGVRMTRDTASPADPSVYFVVADSTDNTVVISDNSATSTHDSVFCMTLTGDTLVLGTGGGIAVSANRGKSFKVVRAQLNSALPDVVVNYTYLNTLNTTPGEGSTAGMTGDFVPALAVQYVPGSPARIYASCRRVDYGADGISWGRVILDTVNNVEIHRYRWDPIYTEGFAWNFENLGQDTLLLPTDQSLLVMAHPGSATLQTTDTLVFKSKRGQDLLFGGTPVYSVRADGDLIWVGTDDGIVRIGRDSLGSARLFIVTDPADEIYAFPTPFSPQRGQNVRFHFRVDAAAYVTLEVYDFAMNLVSRPIDNIYYAAGIYPPGDPLDSERPYWDGRNGRGDLVAVGVYYFKVTYSTGQVKWGKLAVMP</sequence>
<evidence type="ECO:0000313" key="2">
    <source>
        <dbReference type="EMBL" id="PWB75445.1"/>
    </source>
</evidence>